<dbReference type="Gene3D" id="3.40.50.300">
    <property type="entry name" value="P-loop containing nucleotide triphosphate hydrolases"/>
    <property type="match status" value="1"/>
</dbReference>
<dbReference type="GO" id="GO:0006281">
    <property type="term" value="P:DNA repair"/>
    <property type="evidence" value="ECO:0007669"/>
    <property type="project" value="TreeGrafter"/>
</dbReference>
<dbReference type="InterPro" id="IPR014001">
    <property type="entry name" value="Helicase_ATP-bd"/>
</dbReference>
<dbReference type="SMART" id="SM00490">
    <property type="entry name" value="HELICc"/>
    <property type="match status" value="1"/>
</dbReference>
<feature type="region of interest" description="Disordered" evidence="4">
    <location>
        <begin position="180"/>
        <end position="217"/>
    </location>
</feature>
<evidence type="ECO:0000313" key="7">
    <source>
        <dbReference type="EMBL" id="WBW74765.1"/>
    </source>
</evidence>
<evidence type="ECO:0000256" key="4">
    <source>
        <dbReference type="SAM" id="MobiDB-lite"/>
    </source>
</evidence>
<keyword evidence="3" id="KW-0067">ATP-binding</keyword>
<feature type="region of interest" description="Disordered" evidence="4">
    <location>
        <begin position="1"/>
        <end position="127"/>
    </location>
</feature>
<dbReference type="EMBL" id="CP115613">
    <property type="protein sequence ID" value="WBW74765.1"/>
    <property type="molecule type" value="Genomic_DNA"/>
</dbReference>
<reference evidence="7 8" key="1">
    <citation type="journal article" date="2023" name="G3 (Bethesda)">
        <title>A high-quality reference genome for the fission yeast Schizosaccharomyces osmophilus.</title>
        <authorList>
            <person name="Jia G.S."/>
            <person name="Zhang W.C."/>
            <person name="Liang Y."/>
            <person name="Liu X.H."/>
            <person name="Rhind N."/>
            <person name="Pidoux A."/>
            <person name="Brysch-Herzberg M."/>
            <person name="Du L.L."/>
        </authorList>
    </citation>
    <scope>NUCLEOTIDE SEQUENCE [LARGE SCALE GENOMIC DNA]</scope>
    <source>
        <strain evidence="7 8">CBS 15793</strain>
    </source>
</reference>
<keyword evidence="8" id="KW-1185">Reference proteome</keyword>
<dbReference type="SUPFAM" id="SSF52540">
    <property type="entry name" value="P-loop containing nucleoside triphosphate hydrolases"/>
    <property type="match status" value="2"/>
</dbReference>
<feature type="compositionally biased region" description="Low complexity" evidence="4">
    <location>
        <begin position="195"/>
        <end position="207"/>
    </location>
</feature>
<dbReference type="InterPro" id="IPR049730">
    <property type="entry name" value="SNF2/RAD54-like_C"/>
</dbReference>
<protein>
    <submittedName>
        <fullName evidence="7">DNA translocase Rhp16b</fullName>
    </submittedName>
</protein>
<dbReference type="InterPro" id="IPR000330">
    <property type="entry name" value="SNF2_N"/>
</dbReference>
<feature type="compositionally biased region" description="Basic and acidic residues" evidence="4">
    <location>
        <begin position="78"/>
        <end position="89"/>
    </location>
</feature>
<feature type="compositionally biased region" description="Basic and acidic residues" evidence="4">
    <location>
        <begin position="7"/>
        <end position="33"/>
    </location>
</feature>
<proteinExistence type="predicted"/>
<evidence type="ECO:0000259" key="6">
    <source>
        <dbReference type="PROSITE" id="PS51194"/>
    </source>
</evidence>
<feature type="domain" description="Helicase ATP-binding" evidence="5">
    <location>
        <begin position="291"/>
        <end position="475"/>
    </location>
</feature>
<dbReference type="GeneID" id="80878497"/>
<dbReference type="GO" id="GO:0016787">
    <property type="term" value="F:hydrolase activity"/>
    <property type="evidence" value="ECO:0007669"/>
    <property type="project" value="UniProtKB-KW"/>
</dbReference>
<gene>
    <name evidence="7" type="primary">rhp1602</name>
    <name evidence="7" type="ORF">SOMG_05033</name>
</gene>
<evidence type="ECO:0000256" key="2">
    <source>
        <dbReference type="ARBA" id="ARBA00022801"/>
    </source>
</evidence>
<dbReference type="InterPro" id="IPR027417">
    <property type="entry name" value="P-loop_NTPase"/>
</dbReference>
<dbReference type="InterPro" id="IPR001650">
    <property type="entry name" value="Helicase_C-like"/>
</dbReference>
<evidence type="ECO:0000256" key="1">
    <source>
        <dbReference type="ARBA" id="ARBA00022741"/>
    </source>
</evidence>
<dbReference type="AlphaFoldDB" id="A0AAF0AY78"/>
<dbReference type="GO" id="GO:0008094">
    <property type="term" value="F:ATP-dependent activity, acting on DNA"/>
    <property type="evidence" value="ECO:0007669"/>
    <property type="project" value="TreeGrafter"/>
</dbReference>
<dbReference type="SMART" id="SM00487">
    <property type="entry name" value="DEXDc"/>
    <property type="match status" value="1"/>
</dbReference>
<dbReference type="CDD" id="cd18008">
    <property type="entry name" value="DEXDc_SHPRH-like"/>
    <property type="match status" value="1"/>
</dbReference>
<dbReference type="PROSITE" id="PS51194">
    <property type="entry name" value="HELICASE_CTER"/>
    <property type="match status" value="1"/>
</dbReference>
<dbReference type="GO" id="GO:0005524">
    <property type="term" value="F:ATP binding"/>
    <property type="evidence" value="ECO:0007669"/>
    <property type="project" value="UniProtKB-KW"/>
</dbReference>
<organism evidence="7 8">
    <name type="scientific">Schizosaccharomyces osmophilus</name>
    <dbReference type="NCBI Taxonomy" id="2545709"/>
    <lineage>
        <taxon>Eukaryota</taxon>
        <taxon>Fungi</taxon>
        <taxon>Dikarya</taxon>
        <taxon>Ascomycota</taxon>
        <taxon>Taphrinomycotina</taxon>
        <taxon>Schizosaccharomycetes</taxon>
        <taxon>Schizosaccharomycetales</taxon>
        <taxon>Schizosaccharomycetaceae</taxon>
        <taxon>Schizosaccharomyces</taxon>
    </lineage>
</organism>
<dbReference type="InterPro" id="IPR038718">
    <property type="entry name" value="SNF2-like_sf"/>
</dbReference>
<name>A0AAF0AY78_9SCHI</name>
<dbReference type="RefSeq" id="XP_056039008.1">
    <property type="nucleotide sequence ID" value="XM_056183808.1"/>
</dbReference>
<dbReference type="Pfam" id="PF00176">
    <property type="entry name" value="SNF2-rel_dom"/>
    <property type="match status" value="1"/>
</dbReference>
<accession>A0AAF0AY78</accession>
<dbReference type="InterPro" id="IPR050628">
    <property type="entry name" value="SNF2_RAD54_helicase_TF"/>
</dbReference>
<dbReference type="PROSITE" id="PS51192">
    <property type="entry name" value="HELICASE_ATP_BIND_1"/>
    <property type="match status" value="1"/>
</dbReference>
<keyword evidence="1" id="KW-0547">Nucleotide-binding</keyword>
<evidence type="ECO:0000256" key="3">
    <source>
        <dbReference type="ARBA" id="ARBA00022840"/>
    </source>
</evidence>
<dbReference type="PANTHER" id="PTHR45626">
    <property type="entry name" value="TRANSCRIPTION TERMINATION FACTOR 2-RELATED"/>
    <property type="match status" value="1"/>
</dbReference>
<dbReference type="Proteomes" id="UP001212411">
    <property type="component" value="Chromosome 3"/>
</dbReference>
<sequence length="874" mass="98304">MPNMADNGHKQRDYIKQATANEKRSTKPHRETTSQHSSGLDNLEDLAKNLPNLTPKPASPSKTKHSSNTRALQSLGKQEIDVDSTKDELPTISPEKIDAIFSPKPKPTKWTKESPVKIPLKTPSQPKISKIGKEHWDIDPFAPIPVNSSAWKSSYNKNIKKASKLPSENPASDAFVIQTPKNDAPTWLNTPVQPRTPSSPMSTPPRRNYGSPKVSSQEYVDPLKTQDILKDLFAGSLAETEPNSDQEKELFIKGLKLSLLPHQIQGLRWLKRRENGDRDGVQNPTSKKKQALKELKSYGGILADDMGLGKTIQTISLILSHPYHDESLETTDETEKSIKPCRSTLVVAPLSLIKQWEEEVHSKSNLKALVYHGANRKRDLDHVHDYDVVITTYQTLVSENAPEKKDEGSKNTLNLLSFFWWRVILDEAHTIKNKASKTSVSCCSLMSRNRWCLTGTPLQNNLDEIFSLIKFLRIQPLNDAATWKEQITRPVTQGKGQLAVERLRAFLSVIMLRRTKKVLQQSSGRLEDGGLMKLPKRIVEKVSCQFSEREKDLYHSLEKKSENTMSEFIKTGELNKNYTNVLCLLLRLRQACNHPKLISTHLRNDADALSVSTMKFNGKDPLPDQAVDDVAAMLEGIGIGHKSKVRCEICYTVLPQNTSVSICNNCLANIQKLSDNPSEVAMDQEVYMSSKVKKILWLLKGDAKSEEEGKRAPSGKSIIFSQFTTFLDILEPHLVASNIKFVRYDGKMTNPAREESLRKLSDDSEVRVLLCSLKCGALGLNLTCANRVILSDVWWNPAIEDQAIDRVHRIGQKRDVFVYKLVINGSIEERIVTLQEQKRLIAEGALGDSKSKVKSGKLSMSDLLYLFHKQTELD</sequence>
<evidence type="ECO:0000259" key="5">
    <source>
        <dbReference type="PROSITE" id="PS51192"/>
    </source>
</evidence>
<dbReference type="Pfam" id="PF00271">
    <property type="entry name" value="Helicase_C"/>
    <property type="match status" value="1"/>
</dbReference>
<dbReference type="Gene3D" id="3.40.50.10810">
    <property type="entry name" value="Tandem AAA-ATPase domain"/>
    <property type="match status" value="1"/>
</dbReference>
<dbReference type="CDD" id="cd18793">
    <property type="entry name" value="SF2_C_SNF"/>
    <property type="match status" value="1"/>
</dbReference>
<evidence type="ECO:0000313" key="8">
    <source>
        <dbReference type="Proteomes" id="UP001212411"/>
    </source>
</evidence>
<dbReference type="KEGG" id="som:SOMG_05033"/>
<dbReference type="GO" id="GO:0005634">
    <property type="term" value="C:nucleus"/>
    <property type="evidence" value="ECO:0007669"/>
    <property type="project" value="TreeGrafter"/>
</dbReference>
<keyword evidence="2" id="KW-0378">Hydrolase</keyword>
<dbReference type="PANTHER" id="PTHR45626:SF14">
    <property type="entry name" value="ATP-DEPENDENT DNA HELICASE (EUROFUNG)"/>
    <property type="match status" value="1"/>
</dbReference>
<feature type="domain" description="Helicase C-terminal" evidence="6">
    <location>
        <begin position="691"/>
        <end position="864"/>
    </location>
</feature>